<feature type="region of interest" description="Disordered" evidence="5">
    <location>
        <begin position="96"/>
        <end position="126"/>
    </location>
</feature>
<dbReference type="InterPro" id="IPR005522">
    <property type="entry name" value="IPK"/>
</dbReference>
<dbReference type="Proteomes" id="UP001642502">
    <property type="component" value="Unassembled WGS sequence"/>
</dbReference>
<dbReference type="PANTHER" id="PTHR12400">
    <property type="entry name" value="INOSITOL POLYPHOSPHATE KINASE"/>
    <property type="match status" value="1"/>
</dbReference>
<organism evidence="6 7">
    <name type="scientific">Sporothrix epigloea</name>
    <dbReference type="NCBI Taxonomy" id="1892477"/>
    <lineage>
        <taxon>Eukaryota</taxon>
        <taxon>Fungi</taxon>
        <taxon>Dikarya</taxon>
        <taxon>Ascomycota</taxon>
        <taxon>Pezizomycotina</taxon>
        <taxon>Sordariomycetes</taxon>
        <taxon>Sordariomycetidae</taxon>
        <taxon>Ophiostomatales</taxon>
        <taxon>Ophiostomataceae</taxon>
        <taxon>Sporothrix</taxon>
    </lineage>
</organism>
<accession>A0ABP0DTB1</accession>
<dbReference type="Pfam" id="PF03770">
    <property type="entry name" value="IPK"/>
    <property type="match status" value="1"/>
</dbReference>
<feature type="compositionally biased region" description="Polar residues" evidence="5">
    <location>
        <begin position="108"/>
        <end position="122"/>
    </location>
</feature>
<keyword evidence="2 4" id="KW-0808">Transferase</keyword>
<protein>
    <recommendedName>
        <fullName evidence="4">Kinase</fullName>
        <ecNumber evidence="4">2.7.-.-</ecNumber>
    </recommendedName>
</protein>
<evidence type="ECO:0000256" key="4">
    <source>
        <dbReference type="RuleBase" id="RU363090"/>
    </source>
</evidence>
<reference evidence="6 7" key="1">
    <citation type="submission" date="2024-01" db="EMBL/GenBank/DDBJ databases">
        <authorList>
            <person name="Allen C."/>
            <person name="Tagirdzhanova G."/>
        </authorList>
    </citation>
    <scope>NUCLEOTIDE SEQUENCE [LARGE SCALE GENOMIC DNA]</scope>
    <source>
        <strain evidence="6 7">CBS 119000</strain>
    </source>
</reference>
<dbReference type="InterPro" id="IPR038286">
    <property type="entry name" value="IPK_sf"/>
</dbReference>
<dbReference type="EC" id="2.7.-.-" evidence="4"/>
<evidence type="ECO:0000313" key="7">
    <source>
        <dbReference type="Proteomes" id="UP001642502"/>
    </source>
</evidence>
<feature type="region of interest" description="Disordered" evidence="5">
    <location>
        <begin position="292"/>
        <end position="311"/>
    </location>
</feature>
<dbReference type="PANTHER" id="PTHR12400:SF103">
    <property type="entry name" value="INOSITOL POLYPHOSPHATE MULTIKINASE"/>
    <property type="match status" value="1"/>
</dbReference>
<evidence type="ECO:0000256" key="5">
    <source>
        <dbReference type="SAM" id="MobiDB-lite"/>
    </source>
</evidence>
<keyword evidence="3 4" id="KW-0418">Kinase</keyword>
<keyword evidence="7" id="KW-1185">Reference proteome</keyword>
<dbReference type="EMBL" id="CAWUON010000060">
    <property type="protein sequence ID" value="CAK7270522.1"/>
    <property type="molecule type" value="Genomic_DNA"/>
</dbReference>
<feature type="compositionally biased region" description="Low complexity" evidence="5">
    <location>
        <begin position="97"/>
        <end position="107"/>
    </location>
</feature>
<name>A0ABP0DTB1_9PEZI</name>
<sequence>MKHREIPRPPGLRAFDEAVAGHAGTLCDADGRLFIKPCVEAEIDFYQQAFGSSHSALAEIMPQFMGSLMLHEGSDAPEKNVGDVPPAAQLAIGEFVQSQQQSQQQSQPPTSDSGPGSLQDNVTWIPRGSQKIKTDRAIVLGNATHGFCKPNVLDVKLGHRLWADNAPLQKRQRMEEVSRQTTHAKQGFRIAGMRVYEGPEKGFRIFDKDYGRKQINDDNVLEAFQQFLYNPSAGVDAEHSRVISLAFKTELERVRDVLEQERTRMYSSSLLFVYEGDGESLRAAVAEGNARAEAMQSADGTDKDDEEEKEAGRVPLQVVKAAAFSEEPLLYETVAVAAGADDETVRVRPRREWLGKAVDRSSSRTDSGIELDDDDLDNAPVNFGFVEGDDSDTSSEASGTPHIYDLRLIDFAHAHFVAPEHGPDENNLPGVRRLIEIFDQLAK</sequence>
<proteinExistence type="inferred from homology"/>
<evidence type="ECO:0000256" key="3">
    <source>
        <dbReference type="ARBA" id="ARBA00022777"/>
    </source>
</evidence>
<evidence type="ECO:0000256" key="1">
    <source>
        <dbReference type="ARBA" id="ARBA00007374"/>
    </source>
</evidence>
<dbReference type="Gene3D" id="3.30.470.160">
    <property type="entry name" value="Inositol polyphosphate kinase"/>
    <property type="match status" value="1"/>
</dbReference>
<evidence type="ECO:0000256" key="2">
    <source>
        <dbReference type="ARBA" id="ARBA00022679"/>
    </source>
</evidence>
<comment type="similarity">
    <text evidence="1 4">Belongs to the inositol phosphokinase (IPK) family.</text>
</comment>
<evidence type="ECO:0000313" key="6">
    <source>
        <dbReference type="EMBL" id="CAK7270522.1"/>
    </source>
</evidence>
<comment type="caution">
    <text evidence="6">The sequence shown here is derived from an EMBL/GenBank/DDBJ whole genome shotgun (WGS) entry which is preliminary data.</text>
</comment>
<dbReference type="SUPFAM" id="SSF56104">
    <property type="entry name" value="SAICAR synthase-like"/>
    <property type="match status" value="1"/>
</dbReference>
<gene>
    <name evidence="6" type="ORF">SEPCBS119000_004132</name>
</gene>